<feature type="binding site" evidence="12">
    <location>
        <position position="112"/>
    </location>
    <ligand>
        <name>substrate</name>
    </ligand>
</feature>
<evidence type="ECO:0000313" key="15">
    <source>
        <dbReference type="Proteomes" id="UP000214746"/>
    </source>
</evidence>
<protein>
    <recommendedName>
        <fullName evidence="7">Putative 4-hydroxy-4-methyl-2-oxoglutarate aldolase</fullName>
        <ecNumber evidence="6">4.1.1.112</ecNumber>
        <ecNumber evidence="5">4.1.3.17</ecNumber>
    </recommendedName>
    <alternativeName>
        <fullName evidence="10">Oxaloacetate decarboxylase</fullName>
    </alternativeName>
    <alternativeName>
        <fullName evidence="9">RraA-like protein</fullName>
    </alternativeName>
</protein>
<evidence type="ECO:0000256" key="5">
    <source>
        <dbReference type="ARBA" id="ARBA00012213"/>
    </source>
</evidence>
<name>A0A2W1P034_PAEXE</name>
<keyword evidence="15" id="KW-1185">Reference proteome</keyword>
<evidence type="ECO:0000256" key="7">
    <source>
        <dbReference type="ARBA" id="ARBA00016549"/>
    </source>
</evidence>
<gene>
    <name evidence="14" type="ORF">CBW46_010470</name>
</gene>
<dbReference type="AlphaFoldDB" id="A0A2W1P034"/>
<comment type="function">
    <text evidence="8">Catalyzes the aldol cleavage of 4-hydroxy-4-methyl-2-oxoglutarate (HMG) into 2 molecules of pyruvate. Also contains a secondary oxaloacetate (OAA) decarboxylase activity due to the common pyruvate enolate transition state formed following C-C bond cleavage in the retro-aldol and decarboxylation reactions.</text>
</comment>
<keyword evidence="12" id="KW-0460">Magnesium</keyword>
<comment type="subunit">
    <text evidence="4">Homotrimer.</text>
</comment>
<evidence type="ECO:0000256" key="4">
    <source>
        <dbReference type="ARBA" id="ARBA00011233"/>
    </source>
</evidence>
<evidence type="ECO:0000256" key="12">
    <source>
        <dbReference type="PIRSR" id="PIRSR605493-1"/>
    </source>
</evidence>
<dbReference type="InterPro" id="IPR036704">
    <property type="entry name" value="RraA/RraA-like_sf"/>
</dbReference>
<evidence type="ECO:0000256" key="1">
    <source>
        <dbReference type="ARBA" id="ARBA00001342"/>
    </source>
</evidence>
<comment type="similarity">
    <text evidence="3">Belongs to the class II aldolase/RraA-like family.</text>
</comment>
<dbReference type="Proteomes" id="UP000214746">
    <property type="component" value="Unassembled WGS sequence"/>
</dbReference>
<dbReference type="Pfam" id="PF03737">
    <property type="entry name" value="RraA-like"/>
    <property type="match status" value="1"/>
</dbReference>
<evidence type="ECO:0000256" key="3">
    <source>
        <dbReference type="ARBA" id="ARBA00008621"/>
    </source>
</evidence>
<evidence type="ECO:0000256" key="13">
    <source>
        <dbReference type="SAM" id="Coils"/>
    </source>
</evidence>
<comment type="cofactor">
    <cofactor evidence="12">
        <name>Mg(2+)</name>
        <dbReference type="ChEBI" id="CHEBI:18420"/>
    </cofactor>
</comment>
<keyword evidence="13" id="KW-0175">Coiled coil</keyword>
<evidence type="ECO:0000256" key="2">
    <source>
        <dbReference type="ARBA" id="ARBA00001968"/>
    </source>
</evidence>
<dbReference type="PANTHER" id="PTHR33254">
    <property type="entry name" value="4-HYDROXY-4-METHYL-2-OXOGLUTARATE ALDOLASE 3-RELATED"/>
    <property type="match status" value="1"/>
</dbReference>
<dbReference type="Gene3D" id="3.50.30.40">
    <property type="entry name" value="Ribonuclease E inhibitor RraA/RraA-like"/>
    <property type="match status" value="1"/>
</dbReference>
<dbReference type="GO" id="GO:0008948">
    <property type="term" value="F:oxaloacetate decarboxylase activity"/>
    <property type="evidence" value="ECO:0007669"/>
    <property type="project" value="UniProtKB-EC"/>
</dbReference>
<evidence type="ECO:0000256" key="8">
    <source>
        <dbReference type="ARBA" id="ARBA00025046"/>
    </source>
</evidence>
<evidence type="ECO:0000313" key="14">
    <source>
        <dbReference type="EMBL" id="PZE21092.1"/>
    </source>
</evidence>
<dbReference type="PANTHER" id="PTHR33254:SF16">
    <property type="entry name" value="BLR3842 PROTEIN"/>
    <property type="match status" value="1"/>
</dbReference>
<dbReference type="GO" id="GO:0046872">
    <property type="term" value="F:metal ion binding"/>
    <property type="evidence" value="ECO:0007669"/>
    <property type="project" value="UniProtKB-KW"/>
</dbReference>
<dbReference type="RefSeq" id="WP_089199948.1">
    <property type="nucleotide sequence ID" value="NZ_NHRJ02000004.1"/>
</dbReference>
<comment type="catalytic activity">
    <reaction evidence="1">
        <text>4-hydroxy-4-methyl-2-oxoglutarate = 2 pyruvate</text>
        <dbReference type="Rhea" id="RHEA:22748"/>
        <dbReference type="ChEBI" id="CHEBI:15361"/>
        <dbReference type="ChEBI" id="CHEBI:58276"/>
        <dbReference type="EC" id="4.1.3.17"/>
    </reaction>
</comment>
<dbReference type="EC" id="4.1.1.112" evidence="6"/>
<evidence type="ECO:0000256" key="10">
    <source>
        <dbReference type="ARBA" id="ARBA00032305"/>
    </source>
</evidence>
<dbReference type="EMBL" id="NHRJ02000004">
    <property type="protein sequence ID" value="PZE21092.1"/>
    <property type="molecule type" value="Genomic_DNA"/>
</dbReference>
<feature type="binding site" evidence="12">
    <location>
        <position position="113"/>
    </location>
    <ligand>
        <name>Mg(2+)</name>
        <dbReference type="ChEBI" id="CHEBI:18420"/>
    </ligand>
</feature>
<evidence type="ECO:0000256" key="11">
    <source>
        <dbReference type="ARBA" id="ARBA00047973"/>
    </source>
</evidence>
<dbReference type="CDD" id="cd16841">
    <property type="entry name" value="RraA_family"/>
    <property type="match status" value="1"/>
</dbReference>
<dbReference type="InterPro" id="IPR005493">
    <property type="entry name" value="RraA/RraA-like"/>
</dbReference>
<keyword evidence="12" id="KW-0479">Metal-binding</keyword>
<comment type="caution">
    <text evidence="14">The sequence shown here is derived from an EMBL/GenBank/DDBJ whole genome shotgun (WGS) entry which is preliminary data.</text>
</comment>
<evidence type="ECO:0000256" key="6">
    <source>
        <dbReference type="ARBA" id="ARBA00012947"/>
    </source>
</evidence>
<evidence type="ECO:0000256" key="9">
    <source>
        <dbReference type="ARBA" id="ARBA00030169"/>
    </source>
</evidence>
<reference evidence="14" key="1">
    <citation type="submission" date="2018-06" db="EMBL/GenBank/DDBJ databases">
        <title>Paenibacillus xerothermodurans sp. nov. an extremely dry heat resistant spore forming bacterium isolated from the soil of Cape Canaveral, Florida.</title>
        <authorList>
            <person name="Seuylemezian A."/>
            <person name="Kaur N."/>
            <person name="Patil P."/>
            <person name="Patil P."/>
            <person name="Mayilraj S."/>
            <person name="Vaishampayan P."/>
        </authorList>
    </citation>
    <scope>NUCLEOTIDE SEQUENCE [LARGE SCALE GENOMIC DNA]</scope>
    <source>
        <strain evidence="14">ATCC 27380</strain>
    </source>
</reference>
<dbReference type="GO" id="GO:0047443">
    <property type="term" value="F:4-hydroxy-4-methyl-2-oxoglutarate aldolase activity"/>
    <property type="evidence" value="ECO:0007669"/>
    <property type="project" value="UniProtKB-EC"/>
</dbReference>
<accession>A0A2W1P034</accession>
<comment type="cofactor">
    <cofactor evidence="2">
        <name>a divalent metal cation</name>
        <dbReference type="ChEBI" id="CHEBI:60240"/>
    </cofactor>
</comment>
<feature type="binding site" evidence="12">
    <location>
        <begin position="90"/>
        <end position="93"/>
    </location>
    <ligand>
        <name>substrate</name>
    </ligand>
</feature>
<dbReference type="SUPFAM" id="SSF89562">
    <property type="entry name" value="RraA-like"/>
    <property type="match status" value="1"/>
</dbReference>
<comment type="catalytic activity">
    <reaction evidence="11">
        <text>oxaloacetate + H(+) = pyruvate + CO2</text>
        <dbReference type="Rhea" id="RHEA:15641"/>
        <dbReference type="ChEBI" id="CHEBI:15361"/>
        <dbReference type="ChEBI" id="CHEBI:15378"/>
        <dbReference type="ChEBI" id="CHEBI:16452"/>
        <dbReference type="ChEBI" id="CHEBI:16526"/>
        <dbReference type="EC" id="4.1.1.112"/>
    </reaction>
</comment>
<dbReference type="OrthoDB" id="9784786at2"/>
<sequence>MNEQQTTTTLIRQLVRFDAAIVSDCLAGNEHAMSAAIKPLDPAWKLCGPAFTVNCRPGDNLMLHLAVAHAKPGDVLVACTNQHYEAGYWGEILTIAAMERGIAGLVIDGSVRDVAPIVQLGYPVFTRAVSIKKAEKNNVGKLQSPTVVGGVMVHPGDVILADGSGIAVVPAARLEEVVRAAEEKVAFEQKIIEQLRQGYFTVDLFDLRKYEV</sequence>
<dbReference type="EC" id="4.1.3.17" evidence="5"/>
<organism evidence="14 15">
    <name type="scientific">Paenibacillus xerothermodurans</name>
    <dbReference type="NCBI Taxonomy" id="1977292"/>
    <lineage>
        <taxon>Bacteria</taxon>
        <taxon>Bacillati</taxon>
        <taxon>Bacillota</taxon>
        <taxon>Bacilli</taxon>
        <taxon>Bacillales</taxon>
        <taxon>Paenibacillaceae</taxon>
        <taxon>Paenibacillus</taxon>
    </lineage>
</organism>
<proteinExistence type="inferred from homology"/>
<feature type="coiled-coil region" evidence="13">
    <location>
        <begin position="171"/>
        <end position="198"/>
    </location>
</feature>